<feature type="transmembrane region" description="Helical" evidence="1">
    <location>
        <begin position="7"/>
        <end position="24"/>
    </location>
</feature>
<evidence type="ECO:0000313" key="2">
    <source>
        <dbReference type="EMBL" id="APJ38311.1"/>
    </source>
</evidence>
<accession>A0A1L4FRT0</accession>
<evidence type="ECO:0000313" key="3">
    <source>
        <dbReference type="Proteomes" id="UP000184322"/>
    </source>
</evidence>
<keyword evidence="1" id="KW-1133">Transmembrane helix</keyword>
<feature type="transmembrane region" description="Helical" evidence="1">
    <location>
        <begin position="56"/>
        <end position="73"/>
    </location>
</feature>
<dbReference type="RefSeq" id="WP_073372315.1">
    <property type="nucleotide sequence ID" value="NZ_CP017813.1"/>
</dbReference>
<protein>
    <recommendedName>
        <fullName evidence="4">ECF transporter S component</fullName>
    </recommendedName>
</protein>
<sequence length="192" mass="21731">MYKTTQQIVYLSIYFALTLILTLIPNVGLIQIGVVSINLATLIIPLMVVHLRKLGILSGLFVGAGSFLAAIFYGKVLFIYPDVSVLPRVLVGIAIYFTYEFLGKINFWKALVLGFSSAFLNTLFVSIFLLLHNWVFPFDFFANQNVNPIKFWFLLILPNIIAEPIALTVLVGLMTPLFVYFEKSRQNSNIHY</sequence>
<dbReference type="KEGG" id="mpul:BLA55_01320"/>
<dbReference type="Gene3D" id="1.10.1760.20">
    <property type="match status" value="1"/>
</dbReference>
<dbReference type="AlphaFoldDB" id="A0A1L4FRT0"/>
<name>A0A1L4FRT0_9BACT</name>
<organism evidence="2 3">
    <name type="scientific">Mycoplasmopsis pullorum</name>
    <dbReference type="NCBI Taxonomy" id="48003"/>
    <lineage>
        <taxon>Bacteria</taxon>
        <taxon>Bacillati</taxon>
        <taxon>Mycoplasmatota</taxon>
        <taxon>Mycoplasmoidales</taxon>
        <taxon>Metamycoplasmataceae</taxon>
        <taxon>Mycoplasmopsis</taxon>
    </lineage>
</organism>
<feature type="transmembrane region" description="Helical" evidence="1">
    <location>
        <begin position="151"/>
        <end position="181"/>
    </location>
</feature>
<evidence type="ECO:0000256" key="1">
    <source>
        <dbReference type="SAM" id="Phobius"/>
    </source>
</evidence>
<feature type="transmembrane region" description="Helical" evidence="1">
    <location>
        <begin position="79"/>
        <end position="99"/>
    </location>
</feature>
<dbReference type="EMBL" id="CP017813">
    <property type="protein sequence ID" value="APJ38311.1"/>
    <property type="molecule type" value="Genomic_DNA"/>
</dbReference>
<evidence type="ECO:0008006" key="4">
    <source>
        <dbReference type="Google" id="ProtNLM"/>
    </source>
</evidence>
<feature type="transmembrane region" description="Helical" evidence="1">
    <location>
        <begin position="111"/>
        <end position="131"/>
    </location>
</feature>
<gene>
    <name evidence="2" type="ORF">BLA55_01320</name>
</gene>
<dbReference type="STRING" id="48003.BLA55_01320"/>
<dbReference type="OrthoDB" id="398992at2"/>
<reference evidence="3" key="1">
    <citation type="submission" date="2016-10" db="EMBL/GenBank/DDBJ databases">
        <authorList>
            <person name="Beylefeld A."/>
            <person name="Abolnik C."/>
        </authorList>
    </citation>
    <scope>NUCLEOTIDE SEQUENCE [LARGE SCALE GENOMIC DNA]</scope>
    <source>
        <strain evidence="3">B359_6</strain>
    </source>
</reference>
<keyword evidence="1" id="KW-0812">Transmembrane</keyword>
<dbReference type="Proteomes" id="UP000184322">
    <property type="component" value="Chromosome"/>
</dbReference>
<feature type="transmembrane region" description="Helical" evidence="1">
    <location>
        <begin position="30"/>
        <end position="49"/>
    </location>
</feature>
<keyword evidence="1" id="KW-0472">Membrane</keyword>
<keyword evidence="3" id="KW-1185">Reference proteome</keyword>
<proteinExistence type="predicted"/>